<keyword evidence="4" id="KW-1185">Reference proteome</keyword>
<dbReference type="Gene3D" id="3.40.80.10">
    <property type="entry name" value="Peptidoglycan recognition protein-like"/>
    <property type="match status" value="1"/>
</dbReference>
<dbReference type="Pfam" id="PF01510">
    <property type="entry name" value="Amidase_2"/>
    <property type="match status" value="1"/>
</dbReference>
<gene>
    <name evidence="3" type="ORF">SAMN05216499_102154</name>
</gene>
<name>A0A1M6WMR2_9ACTN</name>
<dbReference type="RefSeq" id="WP_073493753.1">
    <property type="nucleotide sequence ID" value="NZ_FRBI01000002.1"/>
</dbReference>
<dbReference type="EMBL" id="FRBI01000002">
    <property type="protein sequence ID" value="SHK94874.1"/>
    <property type="molecule type" value="Genomic_DNA"/>
</dbReference>
<evidence type="ECO:0000256" key="1">
    <source>
        <dbReference type="SAM" id="MobiDB-lite"/>
    </source>
</evidence>
<feature type="compositionally biased region" description="Gly residues" evidence="1">
    <location>
        <begin position="268"/>
        <end position="286"/>
    </location>
</feature>
<dbReference type="SUPFAM" id="SSF55846">
    <property type="entry name" value="N-acetylmuramoyl-L-alanine amidase-like"/>
    <property type="match status" value="1"/>
</dbReference>
<dbReference type="InterPro" id="IPR002502">
    <property type="entry name" value="Amidase_domain"/>
</dbReference>
<evidence type="ECO:0000313" key="3">
    <source>
        <dbReference type="EMBL" id="SHK94874.1"/>
    </source>
</evidence>
<feature type="compositionally biased region" description="Pro residues" evidence="1">
    <location>
        <begin position="208"/>
        <end position="234"/>
    </location>
</feature>
<dbReference type="SMART" id="SM00644">
    <property type="entry name" value="Ami_2"/>
    <property type="match status" value="1"/>
</dbReference>
<proteinExistence type="predicted"/>
<organism evidence="3 4">
    <name type="scientific">Actinacidiphila paucisporea</name>
    <dbReference type="NCBI Taxonomy" id="310782"/>
    <lineage>
        <taxon>Bacteria</taxon>
        <taxon>Bacillati</taxon>
        <taxon>Actinomycetota</taxon>
        <taxon>Actinomycetes</taxon>
        <taxon>Kitasatosporales</taxon>
        <taxon>Streptomycetaceae</taxon>
        <taxon>Actinacidiphila</taxon>
    </lineage>
</organism>
<dbReference type="STRING" id="310782.SAMN05216499_102154"/>
<dbReference type="InterPro" id="IPR036505">
    <property type="entry name" value="Amidase/PGRP_sf"/>
</dbReference>
<evidence type="ECO:0000259" key="2">
    <source>
        <dbReference type="SMART" id="SM00644"/>
    </source>
</evidence>
<feature type="region of interest" description="Disordered" evidence="1">
    <location>
        <begin position="203"/>
        <end position="286"/>
    </location>
</feature>
<dbReference type="AlphaFoldDB" id="A0A1M6WMR2"/>
<dbReference type="GO" id="GO:0008745">
    <property type="term" value="F:N-acetylmuramoyl-L-alanine amidase activity"/>
    <property type="evidence" value="ECO:0007669"/>
    <property type="project" value="InterPro"/>
</dbReference>
<protein>
    <submittedName>
        <fullName evidence="3">N-acetylmuramoyl-L-alanine amidase</fullName>
    </submittedName>
</protein>
<feature type="compositionally biased region" description="Basic and acidic residues" evidence="1">
    <location>
        <begin position="235"/>
        <end position="245"/>
    </location>
</feature>
<dbReference type="Proteomes" id="UP000184111">
    <property type="component" value="Unassembled WGS sequence"/>
</dbReference>
<dbReference type="GO" id="GO:0009253">
    <property type="term" value="P:peptidoglycan catabolic process"/>
    <property type="evidence" value="ECO:0007669"/>
    <property type="project" value="InterPro"/>
</dbReference>
<feature type="domain" description="N-acetylmuramoyl-L-alanine amidase" evidence="2">
    <location>
        <begin position="27"/>
        <end position="187"/>
    </location>
</feature>
<sequence>MAAPMSADRFLAVLEAEGVTVAEHPGWRSHNRAGHGPWGPVNGVVIHHTGGGAPGDAGVVWGGRADLPGPLAHCYLAKSGVVTMTGNGRTNHAGGGDPAVLAAVVGDDYGSRPPATRFHEGSPGATDGNAHFYGLEISNWGDGEDPYPAAQRQAAVRWAAAVCRHHGWSEKSVIAHAEWSDRKNDPSFDIVRFRDEVKARLAIHPGTTPVPKPPVPKPPVPKAPVPKPPAPQKPAPKEPTSRKPAWDALRVPKGGVTGRTAAPHPPSAGGGAGPRPGSGGGPGRAG</sequence>
<evidence type="ECO:0000313" key="4">
    <source>
        <dbReference type="Proteomes" id="UP000184111"/>
    </source>
</evidence>
<reference evidence="3 4" key="1">
    <citation type="submission" date="2016-11" db="EMBL/GenBank/DDBJ databases">
        <authorList>
            <person name="Jaros S."/>
            <person name="Januszkiewicz K."/>
            <person name="Wedrychowicz H."/>
        </authorList>
    </citation>
    <scope>NUCLEOTIDE SEQUENCE [LARGE SCALE GENOMIC DNA]</scope>
    <source>
        <strain evidence="3 4">CGMCC 4.2025</strain>
    </source>
</reference>
<accession>A0A1M6WMR2</accession>